<dbReference type="RefSeq" id="WP_129783955.1">
    <property type="nucleotide sequence ID" value="NZ_RZHH01000002.1"/>
</dbReference>
<evidence type="ECO:0000313" key="2">
    <source>
        <dbReference type="EMBL" id="RYJ13540.1"/>
    </source>
</evidence>
<dbReference type="AlphaFoldDB" id="A0A482T738"/>
<dbReference type="Pfam" id="PF20358">
    <property type="entry name" value="DUF6653"/>
    <property type="match status" value="1"/>
</dbReference>
<keyword evidence="1" id="KW-0812">Transmembrane</keyword>
<dbReference type="EMBL" id="RZHH01000002">
    <property type="protein sequence ID" value="RYJ13540.1"/>
    <property type="molecule type" value="Genomic_DNA"/>
</dbReference>
<protein>
    <submittedName>
        <fullName evidence="2">Uncharacterized protein</fullName>
    </submittedName>
</protein>
<dbReference type="InterPro" id="IPR046595">
    <property type="entry name" value="DUF6653"/>
</dbReference>
<dbReference type="Proteomes" id="UP000294028">
    <property type="component" value="Unassembled WGS sequence"/>
</dbReference>
<reference evidence="2 3" key="1">
    <citation type="submission" date="2018-12" db="EMBL/GenBank/DDBJ databases">
        <title>Genome analysis provides insights into bioremediation potentialities of Halogeometricum borinquense strain N11.</title>
        <authorList>
            <person name="Najjari A."/>
            <person name="Youssef N."/>
            <person name="Fhoula I."/>
            <person name="Ben Dhia O."/>
            <person name="Mahjoubi M."/>
            <person name="Ouzari H.I."/>
            <person name="Cherif A."/>
        </authorList>
    </citation>
    <scope>NUCLEOTIDE SEQUENCE [LARGE SCALE GENOMIC DNA]</scope>
    <source>
        <strain evidence="2 3">N11</strain>
    </source>
</reference>
<keyword evidence="1" id="KW-1133">Transmembrane helix</keyword>
<proteinExistence type="predicted"/>
<comment type="caution">
    <text evidence="2">The sequence shown here is derived from an EMBL/GenBank/DDBJ whole genome shotgun (WGS) entry which is preliminary data.</text>
</comment>
<name>A0A482T738_9EURY</name>
<evidence type="ECO:0000313" key="3">
    <source>
        <dbReference type="Proteomes" id="UP000294028"/>
    </source>
</evidence>
<organism evidence="2 3">
    <name type="scientific">Halogeometricum borinquense</name>
    <dbReference type="NCBI Taxonomy" id="60847"/>
    <lineage>
        <taxon>Archaea</taxon>
        <taxon>Methanobacteriati</taxon>
        <taxon>Methanobacteriota</taxon>
        <taxon>Stenosarchaea group</taxon>
        <taxon>Halobacteria</taxon>
        <taxon>Halobacteriales</taxon>
        <taxon>Haloferacaceae</taxon>
        <taxon>Halogeometricum</taxon>
    </lineage>
</organism>
<keyword evidence="1" id="KW-0472">Membrane</keyword>
<sequence length="159" mass="18039">MTEPNADRVRDRVEDLFWERHSNPWSAGTRFLGTPALIYAIYRRDRRLLAATLVFLAVNPVLFPRPVRTDNRLSRYVLAEREWSNHGNETMSLDYPNVLNVLNIPMTLYAVGSALRRDPVGSVLGTLGVMGLKLWWVEAIVRRTGVTGEAPSEEITTES</sequence>
<gene>
    <name evidence="2" type="ORF">ELS19_05915</name>
</gene>
<evidence type="ECO:0000256" key="1">
    <source>
        <dbReference type="SAM" id="Phobius"/>
    </source>
</evidence>
<feature type="transmembrane region" description="Helical" evidence="1">
    <location>
        <begin position="48"/>
        <end position="67"/>
    </location>
</feature>
<accession>A0A482T738</accession>